<dbReference type="GO" id="GO:0005634">
    <property type="term" value="C:nucleus"/>
    <property type="evidence" value="ECO:0007669"/>
    <property type="project" value="UniProtKB-SubCell"/>
</dbReference>
<dbReference type="HOGENOM" id="CLU_008719_4_0_1"/>
<evidence type="ECO:0000256" key="1">
    <source>
        <dbReference type="ARBA" id="ARBA00004123"/>
    </source>
</evidence>
<accession>A0A0D1ZVQ4</accession>
<evidence type="ECO:0000313" key="4">
    <source>
        <dbReference type="EMBL" id="KIV98512.1"/>
    </source>
</evidence>
<dbReference type="EMBL" id="KN847650">
    <property type="protein sequence ID" value="KIV98512.1"/>
    <property type="molecule type" value="Genomic_DNA"/>
</dbReference>
<proteinExistence type="predicted"/>
<dbReference type="VEuPathDB" id="FungiDB:PV09_09677"/>
<evidence type="ECO:0008006" key="6">
    <source>
        <dbReference type="Google" id="ProtNLM"/>
    </source>
</evidence>
<reference evidence="4 5" key="1">
    <citation type="submission" date="2015-01" db="EMBL/GenBank/DDBJ databases">
        <title>The Genome Sequence of Ochroconis gallopava CBS43764.</title>
        <authorList>
            <consortium name="The Broad Institute Genomics Platform"/>
            <person name="Cuomo C."/>
            <person name="de Hoog S."/>
            <person name="Gorbushina A."/>
            <person name="Stielow B."/>
            <person name="Teixiera M."/>
            <person name="Abouelleil A."/>
            <person name="Chapman S.B."/>
            <person name="Priest M."/>
            <person name="Young S.K."/>
            <person name="Wortman J."/>
            <person name="Nusbaum C."/>
            <person name="Birren B."/>
        </authorList>
    </citation>
    <scope>NUCLEOTIDE SEQUENCE [LARGE SCALE GENOMIC DNA]</scope>
    <source>
        <strain evidence="4 5">CBS 43764</strain>
    </source>
</reference>
<protein>
    <recommendedName>
        <fullName evidence="6">Transcription factor domain-containing protein</fullName>
    </recommendedName>
</protein>
<dbReference type="OrthoDB" id="5319341at2759"/>
<dbReference type="Pfam" id="PF11951">
    <property type="entry name" value="Fungal_trans_2"/>
    <property type="match status" value="1"/>
</dbReference>
<dbReference type="AlphaFoldDB" id="A0A0D1ZVQ4"/>
<dbReference type="CDD" id="cd12148">
    <property type="entry name" value="fungal_TF_MHR"/>
    <property type="match status" value="1"/>
</dbReference>
<organism evidence="4 5">
    <name type="scientific">Verruconis gallopava</name>
    <dbReference type="NCBI Taxonomy" id="253628"/>
    <lineage>
        <taxon>Eukaryota</taxon>
        <taxon>Fungi</taxon>
        <taxon>Dikarya</taxon>
        <taxon>Ascomycota</taxon>
        <taxon>Pezizomycotina</taxon>
        <taxon>Dothideomycetes</taxon>
        <taxon>Pleosporomycetidae</taxon>
        <taxon>Venturiales</taxon>
        <taxon>Sympoventuriaceae</taxon>
        <taxon>Verruconis</taxon>
    </lineage>
</organism>
<keyword evidence="3" id="KW-0732">Signal</keyword>
<feature type="signal peptide" evidence="3">
    <location>
        <begin position="1"/>
        <end position="19"/>
    </location>
</feature>
<evidence type="ECO:0000256" key="3">
    <source>
        <dbReference type="SAM" id="SignalP"/>
    </source>
</evidence>
<dbReference type="STRING" id="253628.A0A0D1ZVQ4"/>
<dbReference type="InterPro" id="IPR021858">
    <property type="entry name" value="Fun_TF"/>
</dbReference>
<sequence length="323" mass="36893">MRNVGLLKAILALLTRHLSLNHYLTDGIVYRRSEALRYYHTTLKYIHKAMQYDDYNTSDELLATALIISAYEMLNSGQQDWERHLQGIFGIRRSQIIHGDSGGLRGATWWAWLSQDSWAAFRDKRKPFTFWLPQRVDFKQMDSWDLAARSQFLFARAVGYSAQRLGNDTADHFCAKMDEANVLHAQLDSWKDSLPIEFDSLPHTVNDEGANFKTILIHPPAFAVSVQLHYASRILLSLHRPLLRGVNVFLDQQRLLRDCIAQICGITRALTDAASSILSFQYLFIYCGNMCRQYPTQGGDSYAHTNVSSSSRLASKVIGRRIT</sequence>
<comment type="subcellular location">
    <subcellularLocation>
        <location evidence="1">Nucleus</location>
    </subcellularLocation>
</comment>
<dbReference type="GO" id="GO:0000976">
    <property type="term" value="F:transcription cis-regulatory region binding"/>
    <property type="evidence" value="ECO:0007669"/>
    <property type="project" value="TreeGrafter"/>
</dbReference>
<evidence type="ECO:0000313" key="5">
    <source>
        <dbReference type="Proteomes" id="UP000053259"/>
    </source>
</evidence>
<name>A0A0D1ZVQ4_9PEZI</name>
<evidence type="ECO:0000256" key="2">
    <source>
        <dbReference type="ARBA" id="ARBA00023242"/>
    </source>
</evidence>
<dbReference type="InParanoid" id="A0A0D1ZVQ4"/>
<feature type="chain" id="PRO_5002248234" description="Transcription factor domain-containing protein" evidence="3">
    <location>
        <begin position="20"/>
        <end position="323"/>
    </location>
</feature>
<dbReference type="PANTHER" id="PTHR37534:SF3">
    <property type="entry name" value="ZN(II)2CYS6 TRANSCRIPTION FACTOR (EUROFUNG)"/>
    <property type="match status" value="1"/>
</dbReference>
<dbReference type="GeneID" id="27317650"/>
<keyword evidence="5" id="KW-1185">Reference proteome</keyword>
<dbReference type="PANTHER" id="PTHR37534">
    <property type="entry name" value="TRANSCRIPTIONAL ACTIVATOR PROTEIN UGA3"/>
    <property type="match status" value="1"/>
</dbReference>
<dbReference type="GO" id="GO:0003700">
    <property type="term" value="F:DNA-binding transcription factor activity"/>
    <property type="evidence" value="ECO:0007669"/>
    <property type="project" value="TreeGrafter"/>
</dbReference>
<keyword evidence="2" id="KW-0539">Nucleus</keyword>
<dbReference type="RefSeq" id="XP_016208382.1">
    <property type="nucleotide sequence ID" value="XM_016363786.1"/>
</dbReference>
<dbReference type="GO" id="GO:0045944">
    <property type="term" value="P:positive regulation of transcription by RNA polymerase II"/>
    <property type="evidence" value="ECO:0007669"/>
    <property type="project" value="TreeGrafter"/>
</dbReference>
<dbReference type="Proteomes" id="UP000053259">
    <property type="component" value="Unassembled WGS sequence"/>
</dbReference>
<gene>
    <name evidence="4" type="ORF">PV09_09677</name>
</gene>